<dbReference type="PANTHER" id="PTHR41251">
    <property type="entry name" value="NON-HOMOLOGOUS END JOINING PROTEIN KU"/>
    <property type="match status" value="1"/>
</dbReference>
<dbReference type="InterPro" id="IPR009187">
    <property type="entry name" value="Prok_Ku"/>
</dbReference>
<evidence type="ECO:0000256" key="1">
    <source>
        <dbReference type="ARBA" id="ARBA00023125"/>
    </source>
</evidence>
<comment type="subunit">
    <text evidence="3">Homodimer. Interacts with LigD.</text>
</comment>
<reference evidence="6 7" key="1">
    <citation type="submission" date="2018-10" db="EMBL/GenBank/DDBJ databases">
        <title>Genomic Encyclopedia of Archaeal and Bacterial Type Strains, Phase II (KMG-II): from individual species to whole genera.</title>
        <authorList>
            <person name="Goeker M."/>
        </authorList>
    </citation>
    <scope>NUCLEOTIDE SEQUENCE [LARGE SCALE GENOMIC DNA]</scope>
    <source>
        <strain evidence="6 7">DSM 14954</strain>
    </source>
</reference>
<comment type="similarity">
    <text evidence="3">Belongs to the prokaryotic Ku family.</text>
</comment>
<evidence type="ECO:0000256" key="2">
    <source>
        <dbReference type="ARBA" id="ARBA00023172"/>
    </source>
</evidence>
<name>A0A660LBD8_9ACTN</name>
<dbReference type="SUPFAM" id="SSF100939">
    <property type="entry name" value="SPOC domain-like"/>
    <property type="match status" value="1"/>
</dbReference>
<keyword evidence="7" id="KW-1185">Reference proteome</keyword>
<sequence length="256" mass="28698">MASGPRSLWNGTLTFGLVNVPVKVFTAQESKSIHFHQVHLKDGARIEHRKVCPKEDKEVPNDEIVKGYELSDGGIVELTKDEIAAAAGENAKLIDVEQFVPADAIDPIFYDKTYYLGAGDDGEDAYRLLRAALEKTDKAAIGRWVFHDRERLVAVKPLDKLLALHVMNFHDEVVEPDDLDLPSPQKNPTDRELQMAGKLVKSLQAKFEPHKYKDSYREAVLAVIERKRKGEDIEVQAPEPKEETDDLMKALEASLG</sequence>
<accession>A0A660LBD8</accession>
<dbReference type="GO" id="GO:0006303">
    <property type="term" value="P:double-strand break repair via nonhomologous end joining"/>
    <property type="evidence" value="ECO:0007669"/>
    <property type="project" value="UniProtKB-UniRule"/>
</dbReference>
<dbReference type="Proteomes" id="UP000278962">
    <property type="component" value="Unassembled WGS sequence"/>
</dbReference>
<dbReference type="Pfam" id="PF02735">
    <property type="entry name" value="Ku"/>
    <property type="match status" value="1"/>
</dbReference>
<dbReference type="GO" id="GO:0003690">
    <property type="term" value="F:double-stranded DNA binding"/>
    <property type="evidence" value="ECO:0007669"/>
    <property type="project" value="UniProtKB-UniRule"/>
</dbReference>
<dbReference type="EMBL" id="RBIL01000001">
    <property type="protein sequence ID" value="RKQ91535.1"/>
    <property type="molecule type" value="Genomic_DNA"/>
</dbReference>
<evidence type="ECO:0000256" key="4">
    <source>
        <dbReference type="SAM" id="MobiDB-lite"/>
    </source>
</evidence>
<dbReference type="SMART" id="SM00559">
    <property type="entry name" value="Ku78"/>
    <property type="match status" value="1"/>
</dbReference>
<evidence type="ECO:0000259" key="5">
    <source>
        <dbReference type="SMART" id="SM00559"/>
    </source>
</evidence>
<proteinExistence type="inferred from homology"/>
<gene>
    <name evidence="3" type="primary">ku</name>
    <name evidence="6" type="ORF">C8N24_1357</name>
</gene>
<comment type="caution">
    <text evidence="6">The sequence shown here is derived from an EMBL/GenBank/DDBJ whole genome shotgun (WGS) entry which is preliminary data.</text>
</comment>
<comment type="function">
    <text evidence="3">With LigD forms a non-homologous end joining (NHEJ) DNA repair enzyme, which repairs dsDNA breaks with reduced fidelity. Binds linear dsDNA with 5'- and 3'- overhangs but not closed circular dsDNA nor ssDNA. Recruits and stimulates the ligase activity of LigD.</text>
</comment>
<feature type="domain" description="Ku" evidence="5">
    <location>
        <begin position="56"/>
        <end position="189"/>
    </location>
</feature>
<feature type="region of interest" description="Disordered" evidence="4">
    <location>
        <begin position="231"/>
        <end position="256"/>
    </location>
</feature>
<evidence type="ECO:0000313" key="6">
    <source>
        <dbReference type="EMBL" id="RKQ91535.1"/>
    </source>
</evidence>
<keyword evidence="3" id="KW-0234">DNA repair</keyword>
<dbReference type="HAMAP" id="MF_01875">
    <property type="entry name" value="Prokaryotic_Ku"/>
    <property type="match status" value="1"/>
</dbReference>
<dbReference type="PIRSF" id="PIRSF006493">
    <property type="entry name" value="Prok_Ku"/>
    <property type="match status" value="1"/>
</dbReference>
<keyword evidence="2 3" id="KW-0233">DNA recombination</keyword>
<dbReference type="OrthoDB" id="9795084at2"/>
<dbReference type="AlphaFoldDB" id="A0A660LBD8"/>
<dbReference type="PANTHER" id="PTHR41251:SF1">
    <property type="entry name" value="NON-HOMOLOGOUS END JOINING PROTEIN KU"/>
    <property type="match status" value="1"/>
</dbReference>
<organism evidence="6 7">
    <name type="scientific">Solirubrobacter pauli</name>
    <dbReference type="NCBI Taxonomy" id="166793"/>
    <lineage>
        <taxon>Bacteria</taxon>
        <taxon>Bacillati</taxon>
        <taxon>Actinomycetota</taxon>
        <taxon>Thermoleophilia</taxon>
        <taxon>Solirubrobacterales</taxon>
        <taxon>Solirubrobacteraceae</taxon>
        <taxon>Solirubrobacter</taxon>
    </lineage>
</organism>
<keyword evidence="1 3" id="KW-0238">DNA-binding</keyword>
<dbReference type="RefSeq" id="WP_121249227.1">
    <property type="nucleotide sequence ID" value="NZ_RBIL01000001.1"/>
</dbReference>
<dbReference type="InterPro" id="IPR006164">
    <property type="entry name" value="DNA_bd_Ku70/Ku80"/>
</dbReference>
<keyword evidence="3" id="KW-0227">DNA damage</keyword>
<evidence type="ECO:0000313" key="7">
    <source>
        <dbReference type="Proteomes" id="UP000278962"/>
    </source>
</evidence>
<dbReference type="GO" id="GO:0006310">
    <property type="term" value="P:DNA recombination"/>
    <property type="evidence" value="ECO:0007669"/>
    <property type="project" value="UniProtKB-KW"/>
</dbReference>
<protein>
    <recommendedName>
        <fullName evidence="3">Non-homologous end joining protein Ku</fullName>
    </recommendedName>
</protein>
<evidence type="ECO:0000256" key="3">
    <source>
        <dbReference type="HAMAP-Rule" id="MF_01875"/>
    </source>
</evidence>
<dbReference type="InterPro" id="IPR016194">
    <property type="entry name" value="SPOC-like_C_dom_sf"/>
</dbReference>
<dbReference type="NCBIfam" id="TIGR02772">
    <property type="entry name" value="Ku_bact"/>
    <property type="match status" value="1"/>
</dbReference>
<dbReference type="Gene3D" id="2.40.290.10">
    <property type="match status" value="1"/>
</dbReference>
<dbReference type="CDD" id="cd00789">
    <property type="entry name" value="KU_like"/>
    <property type="match status" value="1"/>
</dbReference>